<dbReference type="PANTHER" id="PTHR30157">
    <property type="entry name" value="FERRIC REDUCTASE, NADPH-DEPENDENT"/>
    <property type="match status" value="1"/>
</dbReference>
<dbReference type="InterPro" id="IPR008333">
    <property type="entry name" value="Cbr1-like_FAD-bd_dom"/>
</dbReference>
<accession>A0A840TQT5</accession>
<dbReference type="PROSITE" id="PS51384">
    <property type="entry name" value="FAD_FR"/>
    <property type="match status" value="1"/>
</dbReference>
<dbReference type="AlphaFoldDB" id="A0A840TQT5"/>
<comment type="caution">
    <text evidence="2">The sequence shown here is derived from an EMBL/GenBank/DDBJ whole genome shotgun (WGS) entry which is preliminary data.</text>
</comment>
<evidence type="ECO:0000313" key="2">
    <source>
        <dbReference type="EMBL" id="MBB5285275.1"/>
    </source>
</evidence>
<evidence type="ECO:0000259" key="1">
    <source>
        <dbReference type="PROSITE" id="PS51384"/>
    </source>
</evidence>
<dbReference type="GO" id="GO:0016491">
    <property type="term" value="F:oxidoreductase activity"/>
    <property type="evidence" value="ECO:0007669"/>
    <property type="project" value="InterPro"/>
</dbReference>
<organism evidence="2 3">
    <name type="scientific">Rhabdobacter roseus</name>
    <dbReference type="NCBI Taxonomy" id="1655419"/>
    <lineage>
        <taxon>Bacteria</taxon>
        <taxon>Pseudomonadati</taxon>
        <taxon>Bacteroidota</taxon>
        <taxon>Cytophagia</taxon>
        <taxon>Cytophagales</taxon>
        <taxon>Cytophagaceae</taxon>
        <taxon>Rhabdobacter</taxon>
    </lineage>
</organism>
<evidence type="ECO:0000313" key="3">
    <source>
        <dbReference type="Proteomes" id="UP000557307"/>
    </source>
</evidence>
<proteinExistence type="predicted"/>
<dbReference type="Pfam" id="PF00970">
    <property type="entry name" value="FAD_binding_6"/>
    <property type="match status" value="1"/>
</dbReference>
<dbReference type="InterPro" id="IPR017938">
    <property type="entry name" value="Riboflavin_synthase-like_b-brl"/>
</dbReference>
<keyword evidence="3" id="KW-1185">Reference proteome</keyword>
<reference evidence="2 3" key="1">
    <citation type="submission" date="2020-08" db="EMBL/GenBank/DDBJ databases">
        <title>Genomic Encyclopedia of Type Strains, Phase IV (KMG-IV): sequencing the most valuable type-strain genomes for metagenomic binning, comparative biology and taxonomic classification.</title>
        <authorList>
            <person name="Goeker M."/>
        </authorList>
    </citation>
    <scope>NUCLEOTIDE SEQUENCE [LARGE SCALE GENOMIC DNA]</scope>
    <source>
        <strain evidence="2 3">DSM 105074</strain>
    </source>
</reference>
<name>A0A840TQT5_9BACT</name>
<protein>
    <submittedName>
        <fullName evidence="2">NADPH-dependent ferric siderophore reductase</fullName>
    </submittedName>
</protein>
<gene>
    <name evidence="2" type="ORF">HNQ92_003432</name>
</gene>
<dbReference type="PANTHER" id="PTHR30157:SF0">
    <property type="entry name" value="NADPH-DEPENDENT FERRIC-CHELATE REDUCTASE"/>
    <property type="match status" value="1"/>
</dbReference>
<sequence length="243" mass="27550">MPRIAKWVGDAMESLLASKIPLMQVTETSYLNPSIKKIRFSGNLSGMNFQLGYAVAIRVSDTEFRNYTASFSDVATGTLELLIHLHGSAPGSQFMTNLKPGDEVRISMPRGQKQYDPLVKQQLLFGDETSLALACAFQPVLKKGQHEFQFYFELDEENRQVPDLLGLENYTVFSKKDTFRSEQRSNEVPLFETSRWKSCWQASNYVLTGNGQSVQTFRKALKNNHARGRIFTKGYWLEGKTGL</sequence>
<dbReference type="EMBL" id="JACHGF010000005">
    <property type="protein sequence ID" value="MBB5285275.1"/>
    <property type="molecule type" value="Genomic_DNA"/>
</dbReference>
<dbReference type="CDD" id="cd06193">
    <property type="entry name" value="siderophore_interacting"/>
    <property type="match status" value="1"/>
</dbReference>
<dbReference type="InterPro" id="IPR039374">
    <property type="entry name" value="SIP_fam"/>
</dbReference>
<dbReference type="Gene3D" id="2.40.30.10">
    <property type="entry name" value="Translation factors"/>
    <property type="match status" value="1"/>
</dbReference>
<dbReference type="RefSeq" id="WP_184175276.1">
    <property type="nucleotide sequence ID" value="NZ_JACHGF010000005.1"/>
</dbReference>
<dbReference type="InterPro" id="IPR017927">
    <property type="entry name" value="FAD-bd_FR_type"/>
</dbReference>
<feature type="domain" description="FAD-binding FR-type" evidence="1">
    <location>
        <begin position="18"/>
        <end position="116"/>
    </location>
</feature>
<dbReference type="Proteomes" id="UP000557307">
    <property type="component" value="Unassembled WGS sequence"/>
</dbReference>
<dbReference type="SUPFAM" id="SSF63380">
    <property type="entry name" value="Riboflavin synthase domain-like"/>
    <property type="match status" value="1"/>
</dbReference>